<dbReference type="AlphaFoldDB" id="A0A1G6BYK4"/>
<keyword evidence="2" id="KW-0813">Transport</keyword>
<evidence type="ECO:0000256" key="4">
    <source>
        <dbReference type="ARBA" id="ARBA00022989"/>
    </source>
</evidence>
<accession>A0A1G6BYK4</accession>
<feature type="domain" description="Major facilitator superfamily (MFS) profile" evidence="7">
    <location>
        <begin position="18"/>
        <end position="456"/>
    </location>
</feature>
<dbReference type="EMBL" id="FMXQ01000003">
    <property type="protein sequence ID" value="SDB25703.1"/>
    <property type="molecule type" value="Genomic_DNA"/>
</dbReference>
<comment type="subcellular location">
    <subcellularLocation>
        <location evidence="1">Endomembrane system</location>
        <topology evidence="1">Multi-pass membrane protein</topology>
    </subcellularLocation>
</comment>
<dbReference type="PANTHER" id="PTHR23519:SF1">
    <property type="entry name" value="AUTOPHAGY-RELATED PROTEIN 22"/>
    <property type="match status" value="1"/>
</dbReference>
<feature type="transmembrane region" description="Helical" evidence="6">
    <location>
        <begin position="403"/>
        <end position="428"/>
    </location>
</feature>
<evidence type="ECO:0000259" key="7">
    <source>
        <dbReference type="PROSITE" id="PS50850"/>
    </source>
</evidence>
<dbReference type="Proteomes" id="UP000199071">
    <property type="component" value="Unassembled WGS sequence"/>
</dbReference>
<sequence length="456" mass="46910">MGRIIEHGATRPTKRSAILGWLLFDCATQPFFTLVITFVFAPYFAAHLAATPVEGQALWGYATGTAGLIIAVSSPLLGAIADATGARKPWIAGFSVLLVVGSIGLWWAAPGVEGAIAIALVAFVVATIGAEFATVFNNAMMPDLVDADQLGRLSGTGWAVGYAGGLVSIVISLGLMIGDPATGKTLFGTTPILGLDPASFGGDRASGPFSAIWYVVFVLPLFLFVPDTPKRLALLPAIRYGFRDLAATVAHLGRHANAARYLLARMIYADGLVALFAFGAIYAAGTFGWSSIELGLFGILILVTGTIGAAVGGRIDDHIGPKRLILGCIVILALASLGILSVDTGHIGFIIPVDPGGGGLFGSASEKAYLVLGATIGAIAGPLQSASRTLLVRISPPGQMTQFFGLYALSGKVTSFAGPLAVGALTAYSGSQRIGISVLLVFFVAGGAVLMTVRED</sequence>
<feature type="transmembrane region" description="Helical" evidence="6">
    <location>
        <begin position="115"/>
        <end position="136"/>
    </location>
</feature>
<protein>
    <submittedName>
        <fullName evidence="8">MFS transporter, UMF1 family</fullName>
    </submittedName>
</protein>
<dbReference type="GO" id="GO:0022857">
    <property type="term" value="F:transmembrane transporter activity"/>
    <property type="evidence" value="ECO:0007669"/>
    <property type="project" value="InterPro"/>
</dbReference>
<evidence type="ECO:0000256" key="3">
    <source>
        <dbReference type="ARBA" id="ARBA00022692"/>
    </source>
</evidence>
<feature type="transmembrane region" description="Helical" evidence="6">
    <location>
        <begin position="58"/>
        <end position="78"/>
    </location>
</feature>
<feature type="transmembrane region" description="Helical" evidence="6">
    <location>
        <begin position="324"/>
        <end position="349"/>
    </location>
</feature>
<dbReference type="InterPro" id="IPR020846">
    <property type="entry name" value="MFS_dom"/>
</dbReference>
<keyword evidence="3 6" id="KW-0812">Transmembrane</keyword>
<organism evidence="8 9">
    <name type="scientific">Bauldia litoralis</name>
    <dbReference type="NCBI Taxonomy" id="665467"/>
    <lineage>
        <taxon>Bacteria</taxon>
        <taxon>Pseudomonadati</taxon>
        <taxon>Pseudomonadota</taxon>
        <taxon>Alphaproteobacteria</taxon>
        <taxon>Hyphomicrobiales</taxon>
        <taxon>Kaistiaceae</taxon>
        <taxon>Bauldia</taxon>
    </lineage>
</organism>
<name>A0A1G6BYK4_9HYPH</name>
<evidence type="ECO:0000256" key="1">
    <source>
        <dbReference type="ARBA" id="ARBA00004127"/>
    </source>
</evidence>
<keyword evidence="5 6" id="KW-0472">Membrane</keyword>
<feature type="transmembrane region" description="Helical" evidence="6">
    <location>
        <begin position="434"/>
        <end position="453"/>
    </location>
</feature>
<dbReference type="GO" id="GO:0012505">
    <property type="term" value="C:endomembrane system"/>
    <property type="evidence" value="ECO:0007669"/>
    <property type="project" value="UniProtKB-SubCell"/>
</dbReference>
<reference evidence="8 9" key="1">
    <citation type="submission" date="2016-10" db="EMBL/GenBank/DDBJ databases">
        <authorList>
            <person name="de Groot N.N."/>
        </authorList>
    </citation>
    <scope>NUCLEOTIDE SEQUENCE [LARGE SCALE GENOMIC DNA]</scope>
    <source>
        <strain evidence="8 9">ATCC 35022</strain>
    </source>
</reference>
<evidence type="ECO:0000256" key="6">
    <source>
        <dbReference type="SAM" id="Phobius"/>
    </source>
</evidence>
<dbReference type="PANTHER" id="PTHR23519">
    <property type="entry name" value="AUTOPHAGY-RELATED PROTEIN 22"/>
    <property type="match status" value="1"/>
</dbReference>
<feature type="transmembrane region" description="Helical" evidence="6">
    <location>
        <begin position="369"/>
        <end position="391"/>
    </location>
</feature>
<dbReference type="InterPro" id="IPR036259">
    <property type="entry name" value="MFS_trans_sf"/>
</dbReference>
<feature type="transmembrane region" description="Helical" evidence="6">
    <location>
        <begin position="294"/>
        <end position="312"/>
    </location>
</feature>
<evidence type="ECO:0000313" key="8">
    <source>
        <dbReference type="EMBL" id="SDB25703.1"/>
    </source>
</evidence>
<evidence type="ECO:0000256" key="2">
    <source>
        <dbReference type="ARBA" id="ARBA00022448"/>
    </source>
</evidence>
<dbReference type="Gene3D" id="1.20.1250.20">
    <property type="entry name" value="MFS general substrate transporter like domains"/>
    <property type="match status" value="1"/>
</dbReference>
<feature type="transmembrane region" description="Helical" evidence="6">
    <location>
        <begin position="21"/>
        <end position="46"/>
    </location>
</feature>
<feature type="transmembrane region" description="Helical" evidence="6">
    <location>
        <begin position="205"/>
        <end position="225"/>
    </location>
</feature>
<proteinExistence type="predicted"/>
<dbReference type="InterPro" id="IPR024671">
    <property type="entry name" value="Atg22-like"/>
</dbReference>
<evidence type="ECO:0000256" key="5">
    <source>
        <dbReference type="ARBA" id="ARBA00023136"/>
    </source>
</evidence>
<evidence type="ECO:0000313" key="9">
    <source>
        <dbReference type="Proteomes" id="UP000199071"/>
    </source>
</evidence>
<feature type="transmembrane region" description="Helical" evidence="6">
    <location>
        <begin position="267"/>
        <end position="288"/>
    </location>
</feature>
<dbReference type="PROSITE" id="PS50850">
    <property type="entry name" value="MFS"/>
    <property type="match status" value="1"/>
</dbReference>
<dbReference type="Pfam" id="PF11700">
    <property type="entry name" value="ATG22"/>
    <property type="match status" value="1"/>
</dbReference>
<keyword evidence="9" id="KW-1185">Reference proteome</keyword>
<dbReference type="STRING" id="665467.SAMN02982931_02011"/>
<keyword evidence="4 6" id="KW-1133">Transmembrane helix</keyword>
<dbReference type="SUPFAM" id="SSF103473">
    <property type="entry name" value="MFS general substrate transporter"/>
    <property type="match status" value="1"/>
</dbReference>
<feature type="transmembrane region" description="Helical" evidence="6">
    <location>
        <begin position="90"/>
        <end position="109"/>
    </location>
</feature>
<feature type="transmembrane region" description="Helical" evidence="6">
    <location>
        <begin position="157"/>
        <end position="177"/>
    </location>
</feature>
<dbReference type="InterPro" id="IPR050495">
    <property type="entry name" value="ATG22/LtaA_families"/>
</dbReference>
<gene>
    <name evidence="8" type="ORF">SAMN02982931_02011</name>
</gene>